<sequence>MSTSYPPSSPIELSCPPEDTRKAAAAYQDIKNLKLLQGVANQPFVDKYLPGCSLGFPPWTPQQNTFVQRIIQIKSGQEKFLYTGDVPLLCLLNDLSKSAFERSPTKQKAVVFLPGDNHRIVNPFTTQDRRPDVIAVWVKADDMDFSQIDYSEKGRKFKWCELAAVGEAKVEKEGQYQLASYLRNYLQLHPELNATLGLLTDSAGYVLLYHDAVAMHRSRFSWTQPGPLYEFVRNLYSQPFRDISMQILDPDRPAWATKVENDIYLSDSPRAQAGPGQRRYTSEAVNMRNDEVVHIKDIWRDERRLFFEPLLLEEAHKGENLAGLMTVHSYGYVTNNGNPIRTTHLNPESVGQASGRYKMRMMTKDIGRSLGEARSLRKFLCAMYDACAVQRNLYRKCRILHRDISDGNIMLAPDTDEYRKRCAKGYAHVKFVNQVLAKNKECEPNPECLVIDLGNGADLKIERDRDVLTERTASSTIYAGTPRFIARSVSTGDLLDPEVFNGGGVDLPPMTESLSDYREYMHTSEYDTLKSSGPATRSEVEFAHRLFHDAESTFWVIVWTLARSVKEGSEQETPHPIFCQFYHVIYRHFPDPGAMDTRLTLCLPSETYWRSVLHPDLAVLAPMLHQMFRYIQPDWAYRPELDPEHVHEALMRLLLKELVRMENHGGDITISIGGRATPPMPRHMTPLPLGTGSSVSEVSESASRSQTSNSVEPHHNSTSGAGSASAKSSKSGSKSRPAEPAAITYLLQKLELKPEQRLLEPCAKLKQQAEDLQWEEGAGQLKPTALGVSGNS</sequence>
<name>A0A8H2XXR2_9AGAM</name>
<proteinExistence type="predicted"/>
<evidence type="ECO:0000259" key="2">
    <source>
        <dbReference type="Pfam" id="PF17667"/>
    </source>
</evidence>
<dbReference type="AlphaFoldDB" id="A0A8H2XXR2"/>
<dbReference type="InterPro" id="IPR040976">
    <property type="entry name" value="Pkinase_fungal"/>
</dbReference>
<reference evidence="3" key="1">
    <citation type="submission" date="2021-01" db="EMBL/GenBank/DDBJ databases">
        <authorList>
            <person name="Kaushik A."/>
        </authorList>
    </citation>
    <scope>NUCLEOTIDE SEQUENCE</scope>
    <source>
        <strain evidence="3">AG6-10EEA</strain>
    </source>
</reference>
<dbReference type="SUPFAM" id="SSF56112">
    <property type="entry name" value="Protein kinase-like (PK-like)"/>
    <property type="match status" value="1"/>
</dbReference>
<accession>A0A8H2XXR2</accession>
<feature type="domain" description="Fungal-type protein kinase" evidence="2">
    <location>
        <begin position="342"/>
        <end position="560"/>
    </location>
</feature>
<feature type="compositionally biased region" description="Low complexity" evidence="1">
    <location>
        <begin position="690"/>
        <end position="708"/>
    </location>
</feature>
<dbReference type="Gene3D" id="1.10.510.10">
    <property type="entry name" value="Transferase(Phosphotransferase) domain 1"/>
    <property type="match status" value="1"/>
</dbReference>
<feature type="compositionally biased region" description="Low complexity" evidence="1">
    <location>
        <begin position="719"/>
        <end position="735"/>
    </location>
</feature>
<evidence type="ECO:0000313" key="4">
    <source>
        <dbReference type="Proteomes" id="UP000663853"/>
    </source>
</evidence>
<feature type="region of interest" description="Disordered" evidence="1">
    <location>
        <begin position="670"/>
        <end position="738"/>
    </location>
</feature>
<organism evidence="3 4">
    <name type="scientific">Rhizoctonia solani</name>
    <dbReference type="NCBI Taxonomy" id="456999"/>
    <lineage>
        <taxon>Eukaryota</taxon>
        <taxon>Fungi</taxon>
        <taxon>Dikarya</taxon>
        <taxon>Basidiomycota</taxon>
        <taxon>Agaricomycotina</taxon>
        <taxon>Agaricomycetes</taxon>
        <taxon>Cantharellales</taxon>
        <taxon>Ceratobasidiaceae</taxon>
        <taxon>Rhizoctonia</taxon>
    </lineage>
</organism>
<gene>
    <name evidence="3" type="ORF">RDB_LOCUS28081</name>
</gene>
<dbReference type="InterPro" id="IPR011009">
    <property type="entry name" value="Kinase-like_dom_sf"/>
</dbReference>
<dbReference type="Pfam" id="PF17667">
    <property type="entry name" value="Pkinase_fungal"/>
    <property type="match status" value="1"/>
</dbReference>
<dbReference type="Proteomes" id="UP000663853">
    <property type="component" value="Unassembled WGS sequence"/>
</dbReference>
<dbReference type="EMBL" id="CAJMXA010000524">
    <property type="protein sequence ID" value="CAE6434390.1"/>
    <property type="molecule type" value="Genomic_DNA"/>
</dbReference>
<evidence type="ECO:0000256" key="1">
    <source>
        <dbReference type="SAM" id="MobiDB-lite"/>
    </source>
</evidence>
<protein>
    <recommendedName>
        <fullName evidence="2">Fungal-type protein kinase domain-containing protein</fullName>
    </recommendedName>
</protein>
<evidence type="ECO:0000313" key="3">
    <source>
        <dbReference type="EMBL" id="CAE6434390.1"/>
    </source>
</evidence>
<comment type="caution">
    <text evidence="3">The sequence shown here is derived from an EMBL/GenBank/DDBJ whole genome shotgun (WGS) entry which is preliminary data.</text>
</comment>